<sequence>MPLLQSPEAVDAWLTRAGWHPGRRCDDLAAAAVASTIEEFGLDGGGVLEVNEPALRFVREHIGLETRLGANPRHIVSFSPLLTYKGASEDIQELADALGKKVFPVAYDRDDGAMFLVDETGRFFYQHWSGEYFLGYDKHAAFVAYSGRPIPFADEHYTW</sequence>
<organism evidence="1 2">
    <name type="scientific">Streptomyces xanthii</name>
    <dbReference type="NCBI Taxonomy" id="2768069"/>
    <lineage>
        <taxon>Bacteria</taxon>
        <taxon>Bacillati</taxon>
        <taxon>Actinomycetota</taxon>
        <taxon>Actinomycetes</taxon>
        <taxon>Kitasatosporales</taxon>
        <taxon>Streptomycetaceae</taxon>
        <taxon>Streptomyces</taxon>
    </lineage>
</organism>
<dbReference type="KEGG" id="sxn:IAG42_22715"/>
<keyword evidence="2" id="KW-1185">Reference proteome</keyword>
<name>A0A7H1BJJ4_9ACTN</name>
<dbReference type="Pfam" id="PF14433">
    <property type="entry name" value="SUKH-3"/>
    <property type="match status" value="1"/>
</dbReference>
<dbReference type="EMBL" id="CP061281">
    <property type="protein sequence ID" value="QNS08899.1"/>
    <property type="molecule type" value="Genomic_DNA"/>
</dbReference>
<evidence type="ECO:0000313" key="1">
    <source>
        <dbReference type="EMBL" id="QNS08899.1"/>
    </source>
</evidence>
<evidence type="ECO:0000313" key="2">
    <source>
        <dbReference type="Proteomes" id="UP000516428"/>
    </source>
</evidence>
<dbReference type="AlphaFoldDB" id="A0A7H1BJJ4"/>
<protein>
    <submittedName>
        <fullName evidence="1">SUKH-3 domain-containing protein</fullName>
    </submittedName>
</protein>
<proteinExistence type="predicted"/>
<accession>A0A7H1BJJ4</accession>
<dbReference type="Proteomes" id="UP000516428">
    <property type="component" value="Chromosome"/>
</dbReference>
<gene>
    <name evidence="1" type="ORF">IAG42_22715</name>
</gene>
<reference evidence="1 2" key="1">
    <citation type="submission" date="2020-09" db="EMBL/GenBank/DDBJ databases">
        <title>A novel species.</title>
        <authorList>
            <person name="Gao J."/>
        </authorList>
    </citation>
    <scope>NUCLEOTIDE SEQUENCE [LARGE SCALE GENOMIC DNA]</scope>
    <source>
        <strain evidence="1 2">CRXT-Y-14</strain>
    </source>
</reference>
<dbReference type="InterPro" id="IPR025850">
    <property type="entry name" value="SUKH-3"/>
</dbReference>